<accession>A0A1B6CK36</accession>
<proteinExistence type="predicted"/>
<feature type="region of interest" description="Disordered" evidence="1">
    <location>
        <begin position="23"/>
        <end position="48"/>
    </location>
</feature>
<feature type="non-terminal residue" evidence="2">
    <location>
        <position position="103"/>
    </location>
</feature>
<feature type="compositionally biased region" description="Basic and acidic residues" evidence="1">
    <location>
        <begin position="23"/>
        <end position="37"/>
    </location>
</feature>
<gene>
    <name evidence="2" type="ORF">g.1422</name>
</gene>
<organism evidence="2">
    <name type="scientific">Clastoptera arizonana</name>
    <name type="common">Arizona spittle bug</name>
    <dbReference type="NCBI Taxonomy" id="38151"/>
    <lineage>
        <taxon>Eukaryota</taxon>
        <taxon>Metazoa</taxon>
        <taxon>Ecdysozoa</taxon>
        <taxon>Arthropoda</taxon>
        <taxon>Hexapoda</taxon>
        <taxon>Insecta</taxon>
        <taxon>Pterygota</taxon>
        <taxon>Neoptera</taxon>
        <taxon>Paraneoptera</taxon>
        <taxon>Hemiptera</taxon>
        <taxon>Auchenorrhyncha</taxon>
        <taxon>Cercopoidea</taxon>
        <taxon>Clastopteridae</taxon>
        <taxon>Clastoptera</taxon>
    </lineage>
</organism>
<evidence type="ECO:0000256" key="1">
    <source>
        <dbReference type="SAM" id="MobiDB-lite"/>
    </source>
</evidence>
<dbReference type="EMBL" id="GEDC01023449">
    <property type="protein sequence ID" value="JAS13849.1"/>
    <property type="molecule type" value="Transcribed_RNA"/>
</dbReference>
<dbReference type="AlphaFoldDB" id="A0A1B6CK36"/>
<name>A0A1B6CK36_9HEMI</name>
<evidence type="ECO:0000313" key="2">
    <source>
        <dbReference type="EMBL" id="JAS13849.1"/>
    </source>
</evidence>
<sequence>ARHLSSACVDDVGDTTCCQGGDCHQEAEPTGHSHEHGAGLPPGARDVPESGVSSAFLYNLHHPLSGHTRVVASTKGTKVSVYFSHQPALNPKGQVKTRTTQKC</sequence>
<reference evidence="2" key="1">
    <citation type="submission" date="2015-12" db="EMBL/GenBank/DDBJ databases">
        <title>De novo transcriptome assembly of four potential Pierce s Disease insect vectors from Arizona vineyards.</title>
        <authorList>
            <person name="Tassone E.E."/>
        </authorList>
    </citation>
    <scope>NUCLEOTIDE SEQUENCE</scope>
</reference>
<protein>
    <submittedName>
        <fullName evidence="2">Uncharacterized protein</fullName>
    </submittedName>
</protein>
<feature type="non-terminal residue" evidence="2">
    <location>
        <position position="1"/>
    </location>
</feature>